<sequence>MRPRPSSSGGRWSAGGYNTPSPERSECKEASRGRGEVKSAALVPTWSSRAAHTEHDAKERMKELAPVTRAWFMGPWSPHIGLLVQRSTSRSTRVTVRKDTQWAGGEADEFNHEASVRPLVMALWSWLTPQPNRTHSDTQTQAGEDSFLFPLRPVRVQREFQNACAERLPQEAKRLHLLGLLCPSPRSSVRDTECQISRGKTPRRTLTLAYNRSPR</sequence>
<protein>
    <submittedName>
        <fullName evidence="2">Uncharacterized protein</fullName>
    </submittedName>
</protein>
<feature type="compositionally biased region" description="Low complexity" evidence="1">
    <location>
        <begin position="1"/>
        <end position="16"/>
    </location>
</feature>
<proteinExistence type="predicted"/>
<feature type="compositionally biased region" description="Basic and acidic residues" evidence="1">
    <location>
        <begin position="23"/>
        <end position="37"/>
    </location>
</feature>
<evidence type="ECO:0000313" key="2">
    <source>
        <dbReference type="EMBL" id="TNN62793.1"/>
    </source>
</evidence>
<keyword evidence="3" id="KW-1185">Reference proteome</keyword>
<feature type="region of interest" description="Disordered" evidence="1">
    <location>
        <begin position="1"/>
        <end position="41"/>
    </location>
</feature>
<organism evidence="2 3">
    <name type="scientific">Liparis tanakae</name>
    <name type="common">Tanaka's snailfish</name>
    <dbReference type="NCBI Taxonomy" id="230148"/>
    <lineage>
        <taxon>Eukaryota</taxon>
        <taxon>Metazoa</taxon>
        <taxon>Chordata</taxon>
        <taxon>Craniata</taxon>
        <taxon>Vertebrata</taxon>
        <taxon>Euteleostomi</taxon>
        <taxon>Actinopterygii</taxon>
        <taxon>Neopterygii</taxon>
        <taxon>Teleostei</taxon>
        <taxon>Neoteleostei</taxon>
        <taxon>Acanthomorphata</taxon>
        <taxon>Eupercaria</taxon>
        <taxon>Perciformes</taxon>
        <taxon>Cottioidei</taxon>
        <taxon>Cottales</taxon>
        <taxon>Liparidae</taxon>
        <taxon>Liparis</taxon>
    </lineage>
</organism>
<accession>A0A4Z2HCP9</accession>
<dbReference type="Proteomes" id="UP000314294">
    <property type="component" value="Unassembled WGS sequence"/>
</dbReference>
<evidence type="ECO:0000256" key="1">
    <source>
        <dbReference type="SAM" id="MobiDB-lite"/>
    </source>
</evidence>
<dbReference type="EMBL" id="SRLO01000286">
    <property type="protein sequence ID" value="TNN62793.1"/>
    <property type="molecule type" value="Genomic_DNA"/>
</dbReference>
<gene>
    <name evidence="2" type="ORF">EYF80_027019</name>
</gene>
<dbReference type="AlphaFoldDB" id="A0A4Z2HCP9"/>
<evidence type="ECO:0000313" key="3">
    <source>
        <dbReference type="Proteomes" id="UP000314294"/>
    </source>
</evidence>
<comment type="caution">
    <text evidence="2">The sequence shown here is derived from an EMBL/GenBank/DDBJ whole genome shotgun (WGS) entry which is preliminary data.</text>
</comment>
<name>A0A4Z2HCP9_9TELE</name>
<reference evidence="2 3" key="1">
    <citation type="submission" date="2019-03" db="EMBL/GenBank/DDBJ databases">
        <title>First draft genome of Liparis tanakae, snailfish: a comprehensive survey of snailfish specific genes.</title>
        <authorList>
            <person name="Kim W."/>
            <person name="Song I."/>
            <person name="Jeong J.-H."/>
            <person name="Kim D."/>
            <person name="Kim S."/>
            <person name="Ryu S."/>
            <person name="Song J.Y."/>
            <person name="Lee S.K."/>
        </authorList>
    </citation>
    <scope>NUCLEOTIDE SEQUENCE [LARGE SCALE GENOMIC DNA]</scope>
    <source>
        <tissue evidence="2">Muscle</tissue>
    </source>
</reference>